<protein>
    <submittedName>
        <fullName evidence="2">Pre-mRNA-splicing factor CWC22 like protein</fullName>
    </submittedName>
</protein>
<dbReference type="Proteomes" id="UP000028990">
    <property type="component" value="Unassembled WGS sequence"/>
</dbReference>
<dbReference type="EMBL" id="KN122802">
    <property type="protein sequence ID" value="KFO28181.1"/>
    <property type="molecule type" value="Genomic_DNA"/>
</dbReference>
<accession>A0A091DZF3</accession>
<evidence type="ECO:0000313" key="2">
    <source>
        <dbReference type="EMBL" id="KFO28181.1"/>
    </source>
</evidence>
<organism evidence="2 3">
    <name type="scientific">Fukomys damarensis</name>
    <name type="common">Damaraland mole rat</name>
    <name type="synonym">Cryptomys damarensis</name>
    <dbReference type="NCBI Taxonomy" id="885580"/>
    <lineage>
        <taxon>Eukaryota</taxon>
        <taxon>Metazoa</taxon>
        <taxon>Chordata</taxon>
        <taxon>Craniata</taxon>
        <taxon>Vertebrata</taxon>
        <taxon>Euteleostomi</taxon>
        <taxon>Mammalia</taxon>
        <taxon>Eutheria</taxon>
        <taxon>Euarchontoglires</taxon>
        <taxon>Glires</taxon>
        <taxon>Rodentia</taxon>
        <taxon>Hystricomorpha</taxon>
        <taxon>Bathyergidae</taxon>
        <taxon>Fukomys</taxon>
    </lineage>
</organism>
<name>A0A091DZF3_FUKDA</name>
<feature type="region of interest" description="Disordered" evidence="1">
    <location>
        <begin position="68"/>
        <end position="96"/>
    </location>
</feature>
<evidence type="ECO:0000313" key="3">
    <source>
        <dbReference type="Proteomes" id="UP000028990"/>
    </source>
</evidence>
<sequence>MIEVIFAVWKDGFKDHPVILEGDQFIHMLPLEDDYKPEDVLNIFKMDPNLIEKEERYKAIKKEILDERDSDLNTDQDARSSEEEEGKDKDRQKVSI</sequence>
<dbReference type="Gene3D" id="1.25.40.180">
    <property type="match status" value="1"/>
</dbReference>
<dbReference type="AlphaFoldDB" id="A0A091DZF3"/>
<proteinExistence type="predicted"/>
<keyword evidence="3" id="KW-1185">Reference proteome</keyword>
<gene>
    <name evidence="2" type="ORF">H920_10405</name>
</gene>
<evidence type="ECO:0000256" key="1">
    <source>
        <dbReference type="SAM" id="MobiDB-lite"/>
    </source>
</evidence>
<reference evidence="2 3" key="1">
    <citation type="submission" date="2013-11" db="EMBL/GenBank/DDBJ databases">
        <title>The Damaraland mole rat (Fukomys damarensis) genome and evolution of African mole rats.</title>
        <authorList>
            <person name="Gladyshev V.N."/>
            <person name="Fang X."/>
        </authorList>
    </citation>
    <scope>NUCLEOTIDE SEQUENCE [LARGE SCALE GENOMIC DNA]</scope>
    <source>
        <tissue evidence="2">Liver</tissue>
    </source>
</reference>